<dbReference type="Gene3D" id="1.10.287.610">
    <property type="entry name" value="Helix hairpin bin"/>
    <property type="match status" value="1"/>
</dbReference>
<dbReference type="GO" id="GO:0006412">
    <property type="term" value="P:translation"/>
    <property type="evidence" value="ECO:0007669"/>
    <property type="project" value="UniProtKB-UniRule"/>
</dbReference>
<dbReference type="GO" id="GO:0022627">
    <property type="term" value="C:cytosolic small ribosomal subunit"/>
    <property type="evidence" value="ECO:0007669"/>
    <property type="project" value="TreeGrafter"/>
</dbReference>
<reference evidence="7 8" key="1">
    <citation type="journal article" date="2016" name="Nat. Commun.">
        <title>Thousands of microbial genomes shed light on interconnected biogeochemical processes in an aquifer system.</title>
        <authorList>
            <person name="Anantharaman K."/>
            <person name="Brown C.T."/>
            <person name="Hug L.A."/>
            <person name="Sharon I."/>
            <person name="Castelle C.J."/>
            <person name="Probst A.J."/>
            <person name="Thomas B.C."/>
            <person name="Singh A."/>
            <person name="Wilkins M.J."/>
            <person name="Karaoz U."/>
            <person name="Brodie E.L."/>
            <person name="Williams K.H."/>
            <person name="Hubbard S.S."/>
            <person name="Banfield J.F."/>
        </authorList>
    </citation>
    <scope>NUCLEOTIDE SEQUENCE [LARGE SCALE GENOMIC DNA]</scope>
</reference>
<comment type="similarity">
    <text evidence="1 5 6">Belongs to the universal ribosomal protein uS2 family.</text>
</comment>
<dbReference type="InterPro" id="IPR018130">
    <property type="entry name" value="Ribosomal_uS2_CS"/>
</dbReference>
<accession>A0A1F4XH94</accession>
<dbReference type="InterPro" id="IPR001865">
    <property type="entry name" value="Ribosomal_uS2"/>
</dbReference>
<dbReference type="PROSITE" id="PS00963">
    <property type="entry name" value="RIBOSOMAL_S2_2"/>
    <property type="match status" value="1"/>
</dbReference>
<keyword evidence="3 5" id="KW-0687">Ribonucleoprotein</keyword>
<gene>
    <name evidence="5" type="primary">rpsB</name>
    <name evidence="7" type="ORF">A2943_00335</name>
</gene>
<proteinExistence type="inferred from homology"/>
<dbReference type="STRING" id="1797243.A2943_00335"/>
<dbReference type="PRINTS" id="PR00395">
    <property type="entry name" value="RIBOSOMALS2"/>
</dbReference>
<dbReference type="InterPro" id="IPR023591">
    <property type="entry name" value="Ribosomal_uS2_flav_dom_sf"/>
</dbReference>
<dbReference type="SUPFAM" id="SSF52313">
    <property type="entry name" value="Ribosomal protein S2"/>
    <property type="match status" value="1"/>
</dbReference>
<evidence type="ECO:0000256" key="5">
    <source>
        <dbReference type="HAMAP-Rule" id="MF_00291"/>
    </source>
</evidence>
<dbReference type="GO" id="GO:0003735">
    <property type="term" value="F:structural constituent of ribosome"/>
    <property type="evidence" value="ECO:0007669"/>
    <property type="project" value="InterPro"/>
</dbReference>
<organism evidence="7 8">
    <name type="scientific">Candidatus Adlerbacteria bacterium RIFCSPLOWO2_01_FULL_51_16</name>
    <dbReference type="NCBI Taxonomy" id="1797243"/>
    <lineage>
        <taxon>Bacteria</taxon>
        <taxon>Candidatus Adleribacteriota</taxon>
    </lineage>
</organism>
<dbReference type="NCBIfam" id="TIGR01011">
    <property type="entry name" value="rpsB_bact"/>
    <property type="match status" value="1"/>
</dbReference>
<sequence>MSQNSNPIIEKLFSVGAHFGYAPSRRHPSTAPFIFGAKGGVELFDLEQTAACLESTLAFVKSLAAERKTILFVGGKPEAREAVKRTAEKLNQPYVAGRWIGGSLTNFGEIKKRLARLADLTTKREKGELAQFTKKERLLIDREITDLELMFGGIKNITKNPDALFIVDPKREAGALEEARTLRIPIIALMNTDCDRTKVTHPIPGNDASRHVIALVLDEVAKVYAANLAALAPAPRE</sequence>
<evidence type="ECO:0000256" key="4">
    <source>
        <dbReference type="ARBA" id="ARBA00035256"/>
    </source>
</evidence>
<protein>
    <recommendedName>
        <fullName evidence="4 5">Small ribosomal subunit protein uS2</fullName>
    </recommendedName>
</protein>
<dbReference type="EMBL" id="MEWX01000008">
    <property type="protein sequence ID" value="OGC81008.1"/>
    <property type="molecule type" value="Genomic_DNA"/>
</dbReference>
<dbReference type="Gene3D" id="3.40.50.10490">
    <property type="entry name" value="Glucose-6-phosphate isomerase like protein, domain 1"/>
    <property type="match status" value="1"/>
</dbReference>
<keyword evidence="2 5" id="KW-0689">Ribosomal protein</keyword>
<evidence type="ECO:0000313" key="7">
    <source>
        <dbReference type="EMBL" id="OGC81008.1"/>
    </source>
</evidence>
<dbReference type="PANTHER" id="PTHR12534">
    <property type="entry name" value="30S RIBOSOMAL PROTEIN S2 PROKARYOTIC AND ORGANELLAR"/>
    <property type="match status" value="1"/>
</dbReference>
<evidence type="ECO:0000256" key="2">
    <source>
        <dbReference type="ARBA" id="ARBA00022980"/>
    </source>
</evidence>
<dbReference type="Proteomes" id="UP000176185">
    <property type="component" value="Unassembled WGS sequence"/>
</dbReference>
<dbReference type="CDD" id="cd01425">
    <property type="entry name" value="RPS2"/>
    <property type="match status" value="1"/>
</dbReference>
<dbReference type="HAMAP" id="MF_00291_B">
    <property type="entry name" value="Ribosomal_uS2_B"/>
    <property type="match status" value="1"/>
</dbReference>
<evidence type="ECO:0000256" key="1">
    <source>
        <dbReference type="ARBA" id="ARBA00006242"/>
    </source>
</evidence>
<dbReference type="Pfam" id="PF00318">
    <property type="entry name" value="Ribosomal_S2"/>
    <property type="match status" value="1"/>
</dbReference>
<evidence type="ECO:0000256" key="6">
    <source>
        <dbReference type="RuleBase" id="RU003631"/>
    </source>
</evidence>
<dbReference type="AlphaFoldDB" id="A0A1F4XH94"/>
<comment type="caution">
    <text evidence="7">The sequence shown here is derived from an EMBL/GenBank/DDBJ whole genome shotgun (WGS) entry which is preliminary data.</text>
</comment>
<dbReference type="InterPro" id="IPR005706">
    <property type="entry name" value="Ribosomal_uS2_bac/mit/plastid"/>
</dbReference>
<dbReference type="PANTHER" id="PTHR12534:SF0">
    <property type="entry name" value="SMALL RIBOSOMAL SUBUNIT PROTEIN US2M"/>
    <property type="match status" value="1"/>
</dbReference>
<evidence type="ECO:0000256" key="3">
    <source>
        <dbReference type="ARBA" id="ARBA00023274"/>
    </source>
</evidence>
<name>A0A1F4XH94_9BACT</name>
<evidence type="ECO:0000313" key="8">
    <source>
        <dbReference type="Proteomes" id="UP000176185"/>
    </source>
</evidence>